<sequence>MSSNNGRFNTGFGINQLVNQVREDPNLTPEEKEYTFTGLKSENEVQVYSEVAGLMRRLLNHPEFDLQDVRDPNGNRLQPNEYKGETITGVRGRLPVGTLKVRESSRSTSNPAAIITWKSGQNETSNPEDIEDHDASEELEADDD</sequence>
<accession>A0ABD5V5L6</accession>
<proteinExistence type="predicted"/>
<dbReference type="Proteomes" id="UP001596312">
    <property type="component" value="Unassembled WGS sequence"/>
</dbReference>
<evidence type="ECO:0000313" key="2">
    <source>
        <dbReference type="EMBL" id="MFC6904199.1"/>
    </source>
</evidence>
<name>A0ABD5V5L6_9EURY</name>
<evidence type="ECO:0000256" key="1">
    <source>
        <dbReference type="SAM" id="MobiDB-lite"/>
    </source>
</evidence>
<organism evidence="2 3">
    <name type="scientific">Halalkalicoccus tibetensis</name>
    <dbReference type="NCBI Taxonomy" id="175632"/>
    <lineage>
        <taxon>Archaea</taxon>
        <taxon>Methanobacteriati</taxon>
        <taxon>Methanobacteriota</taxon>
        <taxon>Stenosarchaea group</taxon>
        <taxon>Halobacteria</taxon>
        <taxon>Halobacteriales</taxon>
        <taxon>Halococcaceae</taxon>
        <taxon>Halalkalicoccus</taxon>
    </lineage>
</organism>
<dbReference type="RefSeq" id="WP_340602709.1">
    <property type="nucleotide sequence ID" value="NZ_JBBMXV010000001.1"/>
</dbReference>
<feature type="compositionally biased region" description="Acidic residues" evidence="1">
    <location>
        <begin position="126"/>
        <end position="144"/>
    </location>
</feature>
<keyword evidence="3" id="KW-1185">Reference proteome</keyword>
<evidence type="ECO:0000313" key="3">
    <source>
        <dbReference type="Proteomes" id="UP001596312"/>
    </source>
</evidence>
<reference evidence="2 3" key="1">
    <citation type="journal article" date="2019" name="Int. J. Syst. Evol. Microbiol.">
        <title>The Global Catalogue of Microorganisms (GCM) 10K type strain sequencing project: providing services to taxonomists for standard genome sequencing and annotation.</title>
        <authorList>
            <consortium name="The Broad Institute Genomics Platform"/>
            <consortium name="The Broad Institute Genome Sequencing Center for Infectious Disease"/>
            <person name="Wu L."/>
            <person name="Ma J."/>
        </authorList>
    </citation>
    <scope>NUCLEOTIDE SEQUENCE [LARGE SCALE GENOMIC DNA]</scope>
    <source>
        <strain evidence="2 3">CGMCC 1.3240</strain>
    </source>
</reference>
<gene>
    <name evidence="2" type="ORF">ACFQGH_03180</name>
</gene>
<feature type="region of interest" description="Disordered" evidence="1">
    <location>
        <begin position="100"/>
        <end position="144"/>
    </location>
</feature>
<dbReference type="AlphaFoldDB" id="A0ABD5V5L6"/>
<protein>
    <submittedName>
        <fullName evidence="2">Uncharacterized protein</fullName>
    </submittedName>
</protein>
<comment type="caution">
    <text evidence="2">The sequence shown here is derived from an EMBL/GenBank/DDBJ whole genome shotgun (WGS) entry which is preliminary data.</text>
</comment>
<dbReference type="EMBL" id="JBHSXQ010000001">
    <property type="protein sequence ID" value="MFC6904199.1"/>
    <property type="molecule type" value="Genomic_DNA"/>
</dbReference>